<dbReference type="InterPro" id="IPR023296">
    <property type="entry name" value="Glyco_hydro_beta-prop_sf"/>
</dbReference>
<keyword evidence="6" id="KW-1185">Reference proteome</keyword>
<name>A0A4Y8UG72_9GAMM</name>
<protein>
    <recommendedName>
        <fullName evidence="4">Glycosyl hydrolase family 32 N-terminal domain-containing protein</fullName>
    </recommendedName>
</protein>
<dbReference type="Pfam" id="PF00251">
    <property type="entry name" value="Glyco_hydro_32N"/>
    <property type="match status" value="1"/>
</dbReference>
<gene>
    <name evidence="5" type="ORF">E3W66_07710</name>
</gene>
<evidence type="ECO:0000313" key="6">
    <source>
        <dbReference type="Proteomes" id="UP000298133"/>
    </source>
</evidence>
<dbReference type="AlphaFoldDB" id="A0A4Y8UG72"/>
<accession>A0A4Y8UG72</accession>
<evidence type="ECO:0000256" key="2">
    <source>
        <dbReference type="ARBA" id="ARBA00022801"/>
    </source>
</evidence>
<evidence type="ECO:0000313" key="5">
    <source>
        <dbReference type="EMBL" id="TFH67372.1"/>
    </source>
</evidence>
<evidence type="ECO:0000256" key="1">
    <source>
        <dbReference type="ARBA" id="ARBA00009902"/>
    </source>
</evidence>
<dbReference type="OrthoDB" id="7064503at2"/>
<keyword evidence="2" id="KW-0378">Hydrolase</keyword>
<evidence type="ECO:0000256" key="3">
    <source>
        <dbReference type="ARBA" id="ARBA00023295"/>
    </source>
</evidence>
<dbReference type="SUPFAM" id="SSF75005">
    <property type="entry name" value="Arabinanase/levansucrase/invertase"/>
    <property type="match status" value="1"/>
</dbReference>
<dbReference type="EMBL" id="SPIA01000003">
    <property type="protein sequence ID" value="TFH67372.1"/>
    <property type="molecule type" value="Genomic_DNA"/>
</dbReference>
<comment type="similarity">
    <text evidence="1">Belongs to the glycosyl hydrolase 32 family.</text>
</comment>
<keyword evidence="3" id="KW-0326">Glycosidase</keyword>
<evidence type="ECO:0000259" key="4">
    <source>
        <dbReference type="Pfam" id="PF00251"/>
    </source>
</evidence>
<sequence length="369" mass="41555">MRMVKSMMIAEEEQTLIFKQGIAHPDYFLWDAWSCQHRGLLHLYCLALPRRTEKGEVINPDQRNQYRFHVRHFISQDDGISWKDHGVFQQPAMANDRHDSSNVWSGSVFVDAQDQLWVGYTGIEQPSSDRPFVQNMALAKAHSFDSLEPARRFFLSSVVANYNEIRAAGYFLDAPQRLGYVKGECGGSILAWRDPFLFASGGKNYMAFAAKASAVQPAMGLASWDPSQPDKGIELLPPVVFPDDHSFTQLEVPKIYALKERRQFLLLCATTDRISEDQPGDEVNMQIRLYLSEHISGPWRPAGTTTSVLGNCDHLFGATVLTINEQSGTITLMAPYTTAPNDHRDLTFAPRFSVSLEEMGRVAQVHAVR</sequence>
<dbReference type="InterPro" id="IPR013148">
    <property type="entry name" value="Glyco_hydro_32_N"/>
</dbReference>
<dbReference type="Gene3D" id="2.115.10.20">
    <property type="entry name" value="Glycosyl hydrolase domain, family 43"/>
    <property type="match status" value="1"/>
</dbReference>
<proteinExistence type="inferred from homology"/>
<dbReference type="Proteomes" id="UP000298133">
    <property type="component" value="Unassembled WGS sequence"/>
</dbReference>
<organism evidence="5 6">
    <name type="scientific">Gammaproteobacteria bacterium LSUCC0057</name>
    <dbReference type="NCBI Taxonomy" id="2559237"/>
    <lineage>
        <taxon>Bacteria</taxon>
        <taxon>Pseudomonadati</taxon>
        <taxon>Pseudomonadota</taxon>
        <taxon>Gammaproteobacteria</taxon>
        <taxon>Cellvibrionales</taxon>
        <taxon>Porticoccaceae</taxon>
        <taxon>SAR92 clade</taxon>
    </lineage>
</organism>
<reference evidence="5 6" key="1">
    <citation type="submission" date="2019-03" db="EMBL/GenBank/DDBJ databases">
        <title>Draft genome of Gammaproteobacteria bacterium LSUCC0057, a member of the SAR92 clade.</title>
        <authorList>
            <person name="Lanclos V.C."/>
            <person name="Doiron C."/>
            <person name="Henson M.W."/>
            <person name="Thrash J.C."/>
        </authorList>
    </citation>
    <scope>NUCLEOTIDE SEQUENCE [LARGE SCALE GENOMIC DNA]</scope>
    <source>
        <strain evidence="5 6">LSUCC0057</strain>
    </source>
</reference>
<comment type="caution">
    <text evidence="5">The sequence shown here is derived from an EMBL/GenBank/DDBJ whole genome shotgun (WGS) entry which is preliminary data.</text>
</comment>
<dbReference type="GO" id="GO:0016798">
    <property type="term" value="F:hydrolase activity, acting on glycosyl bonds"/>
    <property type="evidence" value="ECO:0007669"/>
    <property type="project" value="UniProtKB-KW"/>
</dbReference>
<feature type="domain" description="Glycosyl hydrolase family 32 N-terminal" evidence="4">
    <location>
        <begin position="60"/>
        <end position="143"/>
    </location>
</feature>